<name>A0ABS6Y9J9_9BACT</name>
<dbReference type="InterPro" id="IPR007197">
    <property type="entry name" value="rSAM"/>
</dbReference>
<dbReference type="PROSITE" id="PS51918">
    <property type="entry name" value="RADICAL_SAM"/>
    <property type="match status" value="1"/>
</dbReference>
<dbReference type="Proteomes" id="UP000788426">
    <property type="component" value="Unassembled WGS sequence"/>
</dbReference>
<sequence>MAGLYLHVPFCSSKCSYCAFYSVTNNQLKQDYIEAVCKELYLRKHFFQDIHLKNNQFNPVVNTVYFGGGTPSCLDESDFEKIFNTIYDCFGSSFEEVTIECNPDDITLPYAKILKKYANRISLGIQTFNNDQLKLINRRHNAEEAIKAVNIIKEVGISNISIDLIFGFPKETLADWLFDINQAIKLDVQHVSAYSLMFEEGTKLYHLLQKEKIEQISEELSVEMYDVLIDKLSEAGLVQYEISNFAKPGFESRHNSSYWNETPYLGVGPSAHSYNLSTRSWNVSNVSQYVKSIFKDILPLEEEQIDEITRYNDLITTALRTKEGIHLNTLQEDYAQYLLEQSSEFIKEGTMIKTSDNRLALTRKGYYISDAIMAELIKV</sequence>
<keyword evidence="2" id="KW-0949">S-adenosyl-L-methionine</keyword>
<dbReference type="InterPro" id="IPR034505">
    <property type="entry name" value="Coproporphyrinogen-III_oxidase"/>
</dbReference>
<dbReference type="CDD" id="cd01335">
    <property type="entry name" value="Radical_SAM"/>
    <property type="match status" value="1"/>
</dbReference>
<accession>A0ABS6Y9J9</accession>
<feature type="domain" description="Radical SAM core" evidence="3">
    <location>
        <begin position="1"/>
        <end position="238"/>
    </location>
</feature>
<dbReference type="RefSeq" id="WP_219478879.1">
    <property type="nucleotide sequence ID" value="NZ_JABZTH010000016.1"/>
</dbReference>
<gene>
    <name evidence="4" type="primary">hemW</name>
    <name evidence="4" type="ORF">KZO38_00420</name>
</gene>
<dbReference type="SFLD" id="SFLDG01065">
    <property type="entry name" value="anaerobic_coproporphyrinogen-I"/>
    <property type="match status" value="1"/>
</dbReference>
<keyword evidence="5" id="KW-1185">Reference proteome</keyword>
<dbReference type="PANTHER" id="PTHR13932:SF5">
    <property type="entry name" value="RADICAL S-ADENOSYL METHIONINE DOMAIN-CONTAINING PROTEIN 1, MITOCHONDRIAL"/>
    <property type="match status" value="1"/>
</dbReference>
<dbReference type="SFLD" id="SFLDF00562">
    <property type="entry name" value="HemN-like__clustered_with_heat"/>
    <property type="match status" value="1"/>
</dbReference>
<dbReference type="SFLD" id="SFLDS00029">
    <property type="entry name" value="Radical_SAM"/>
    <property type="match status" value="1"/>
</dbReference>
<dbReference type="PANTHER" id="PTHR13932">
    <property type="entry name" value="COPROPORPHYRINIGEN III OXIDASE"/>
    <property type="match status" value="1"/>
</dbReference>
<reference evidence="4 5" key="1">
    <citation type="submission" date="2021-07" db="EMBL/GenBank/DDBJ databases">
        <title>Genomic diversity and antimicrobial resistance of Prevotella spp. isolated from chronic lung disease airways.</title>
        <authorList>
            <person name="Webb K.A."/>
            <person name="Olagoke O.S."/>
            <person name="Baird T."/>
            <person name="Neill J."/>
            <person name="Pham A."/>
            <person name="Wells T.J."/>
            <person name="Ramsay K.A."/>
            <person name="Bell S.C."/>
            <person name="Sarovich D.S."/>
            <person name="Price E.P."/>
        </authorList>
    </citation>
    <scope>NUCLEOTIDE SEQUENCE [LARGE SCALE GENOMIC DNA]</scope>
    <source>
        <strain evidence="4 5">SCHI0011.S.12</strain>
    </source>
</reference>
<dbReference type="SMART" id="SM00729">
    <property type="entry name" value="Elp3"/>
    <property type="match status" value="1"/>
</dbReference>
<evidence type="ECO:0000256" key="2">
    <source>
        <dbReference type="RuleBase" id="RU364116"/>
    </source>
</evidence>
<dbReference type="InterPro" id="IPR004559">
    <property type="entry name" value="HemW-like"/>
</dbReference>
<keyword evidence="2" id="KW-0963">Cytoplasm</keyword>
<keyword evidence="2" id="KW-0408">Iron</keyword>
<comment type="caution">
    <text evidence="4">The sequence shown here is derived from an EMBL/GenBank/DDBJ whole genome shotgun (WGS) entry which is preliminary data.</text>
</comment>
<dbReference type="NCBIfam" id="TIGR00539">
    <property type="entry name" value="hemN_rel"/>
    <property type="match status" value="1"/>
</dbReference>
<evidence type="ECO:0000313" key="5">
    <source>
        <dbReference type="Proteomes" id="UP000788426"/>
    </source>
</evidence>
<comment type="function">
    <text evidence="2">Probably acts as a heme chaperone, transferring heme to an unknown acceptor. Binds one molecule of heme per monomer, possibly covalently. Binds 1 [4Fe-4S] cluster. The cluster is coordinated with 3 cysteines and an exchangeable S-adenosyl-L-methionine.</text>
</comment>
<keyword evidence="2" id="KW-0479">Metal-binding</keyword>
<keyword evidence="2" id="KW-0143">Chaperone</keyword>
<evidence type="ECO:0000259" key="3">
    <source>
        <dbReference type="PROSITE" id="PS51918"/>
    </source>
</evidence>
<organism evidence="4 5">
    <name type="scientific">Hoylesella nanceiensis</name>
    <dbReference type="NCBI Taxonomy" id="425941"/>
    <lineage>
        <taxon>Bacteria</taxon>
        <taxon>Pseudomonadati</taxon>
        <taxon>Bacteroidota</taxon>
        <taxon>Bacteroidia</taxon>
        <taxon>Bacteroidales</taxon>
        <taxon>Prevotellaceae</taxon>
        <taxon>Hoylesella</taxon>
    </lineage>
</organism>
<keyword evidence="2" id="KW-0411">Iron-sulfur</keyword>
<protein>
    <recommendedName>
        <fullName evidence="2">Heme chaperone HemW</fullName>
    </recommendedName>
</protein>
<dbReference type="SFLD" id="SFLDG01082">
    <property type="entry name" value="B12-binding_domain_containing"/>
    <property type="match status" value="1"/>
</dbReference>
<dbReference type="EMBL" id="JAHXCT010000001">
    <property type="protein sequence ID" value="MBW4768234.1"/>
    <property type="molecule type" value="Genomic_DNA"/>
</dbReference>
<evidence type="ECO:0000256" key="1">
    <source>
        <dbReference type="ARBA" id="ARBA00006100"/>
    </source>
</evidence>
<comment type="similarity">
    <text evidence="1">Belongs to the anaerobic coproporphyrinogen-III oxidase family. HemW subfamily.</text>
</comment>
<keyword evidence="2" id="KW-0349">Heme</keyword>
<keyword evidence="2" id="KW-0004">4Fe-4S</keyword>
<dbReference type="Pfam" id="PF04055">
    <property type="entry name" value="Radical_SAM"/>
    <property type="match status" value="1"/>
</dbReference>
<evidence type="ECO:0000313" key="4">
    <source>
        <dbReference type="EMBL" id="MBW4768234.1"/>
    </source>
</evidence>
<comment type="subcellular location">
    <subcellularLocation>
        <location evidence="2">Cytoplasm</location>
    </subcellularLocation>
</comment>
<dbReference type="InterPro" id="IPR006638">
    <property type="entry name" value="Elp3/MiaA/NifB-like_rSAM"/>
</dbReference>
<proteinExistence type="inferred from homology"/>